<feature type="compositionally biased region" description="Acidic residues" evidence="5">
    <location>
        <begin position="20"/>
        <end position="31"/>
    </location>
</feature>
<evidence type="ECO:0000256" key="3">
    <source>
        <dbReference type="ARBA" id="ARBA00022989"/>
    </source>
</evidence>
<feature type="transmembrane region" description="Helical" evidence="6">
    <location>
        <begin position="590"/>
        <end position="621"/>
    </location>
</feature>
<dbReference type="OrthoDB" id="438491at2759"/>
<accession>A0A0G4EYY6</accession>
<dbReference type="GO" id="GO:0055085">
    <property type="term" value="P:transmembrane transport"/>
    <property type="evidence" value="ECO:0007669"/>
    <property type="project" value="InterPro"/>
</dbReference>
<gene>
    <name evidence="8" type="ORF">Vbra_14023</name>
</gene>
<dbReference type="OMA" id="GHTHEMM"/>
<dbReference type="NCBIfam" id="TIGR00815">
    <property type="entry name" value="sulP"/>
    <property type="match status" value="1"/>
</dbReference>
<evidence type="ECO:0000256" key="2">
    <source>
        <dbReference type="ARBA" id="ARBA00022692"/>
    </source>
</evidence>
<dbReference type="STRING" id="1169540.A0A0G4EYY6"/>
<dbReference type="PANTHER" id="PTHR11814">
    <property type="entry name" value="SULFATE TRANSPORTER"/>
    <property type="match status" value="1"/>
</dbReference>
<dbReference type="PROSITE" id="PS50801">
    <property type="entry name" value="STAS"/>
    <property type="match status" value="1"/>
</dbReference>
<keyword evidence="3 6" id="KW-1133">Transmembrane helix</keyword>
<protein>
    <recommendedName>
        <fullName evidence="7">STAS domain-containing protein</fullName>
    </recommendedName>
</protein>
<comment type="subcellular location">
    <subcellularLocation>
        <location evidence="1">Membrane</location>
        <topology evidence="1">Multi-pass membrane protein</topology>
    </subcellularLocation>
</comment>
<dbReference type="Pfam" id="PF01740">
    <property type="entry name" value="STAS"/>
    <property type="match status" value="1"/>
</dbReference>
<dbReference type="SUPFAM" id="SSF52091">
    <property type="entry name" value="SpoIIaa-like"/>
    <property type="match status" value="1"/>
</dbReference>
<dbReference type="AlphaFoldDB" id="A0A0G4EYY6"/>
<dbReference type="Pfam" id="PF00916">
    <property type="entry name" value="Sulfate_transp"/>
    <property type="match status" value="1"/>
</dbReference>
<feature type="transmembrane region" description="Helical" evidence="6">
    <location>
        <begin position="457"/>
        <end position="476"/>
    </location>
</feature>
<dbReference type="InterPro" id="IPR011547">
    <property type="entry name" value="SLC26A/SulP_dom"/>
</dbReference>
<dbReference type="CDD" id="cd07042">
    <property type="entry name" value="STAS_SulP_like_sulfate_transporter"/>
    <property type="match status" value="1"/>
</dbReference>
<feature type="region of interest" description="Disordered" evidence="5">
    <location>
        <begin position="77"/>
        <end position="108"/>
    </location>
</feature>
<sequence length="1000" mass="108117">MYPASYTEAPLLWDPSLPDLSEDDYSSYDDDQQQHGKAHRSPTATAAAEASPAAAGATAFTPLHAHQQQSSYTIASTAASTGTMPDPAVIGKPTTTTSSNNGESSSGHTHEMMIEPLIGSSPPDLSSRSRARKVVSSTLEGHLGQLDGVPSIQPLPPLWRLRTESELHALEEKPTNPSVGRALTSCFKGCFKGLSVQRFLPIIGVVKTYQKQWMCDDITSGLSEGIMAIPMGMSYALLAGMPPVYGLYNGLFFPLIYTFFGTSHHASLGVSAIENLLCAEAVASVIGWDAPMEVRIPVTIAFSVSVGVVMMALRLMKVGLVADFLADPILSGFSTASAFLIGTSQLKHLFGVVYPRTPYTPMTWWYCLTHIGSTNWMALGIGVCGILILVFFKWLNGKYFRKFNLPGQLVIVILFTLLAYLFRLDLPPFNVKTLKEIPQGFPPATLPSFNPTGSTNYFVPLLQEAIPIAVMFYVIHMSISKTVAARLDYKIDSEQELVALSVANTLGSFFQCFPCATSLSRTSVIYSIGGKTILHNVPSVAVVCLTLFAITPLLYYLPYTILASVVLFGVYGMIDFREAYRLFRLGGPDFALWLVCFCVTVGLGAMEGVMMSVILSLLWLLKKTSRPFTALLGQLPGTTVYRNLKRFPTAVEPPGVKIFRFDASLNFSNAAYFEAKIKSIKLDGVHAFIVDASSINDVDATSVRMLQRVVNFFNDRQVALMFANWKGPMRDFLDKAKFYQYVPAERCFLSLHDAVVWAISRNYANSANSLEPETTPVALDLTHKASHISVNILDAASNDASSSLMPSPATSNDTDRARLLTSYVKMMAVASGAGPDALNTTTQTQQQQKAASSSGADEVDAHHEPEEIGGSGSGRKTEQHVVKRSPAGLVAPGSFNHHRTMVTSPSRAISMHSQLLLGNNNGGGANGGELVWDGLSAQSPWVRLVREVNPEGEEKTWGVVGVGYGGGGGGGGGREPPPTTALTNPQTHVHNGQVEYWDGL</sequence>
<evidence type="ECO:0000313" key="8">
    <source>
        <dbReference type="EMBL" id="CEM04299.1"/>
    </source>
</evidence>
<organism evidence="8 9">
    <name type="scientific">Vitrella brassicaformis (strain CCMP3155)</name>
    <dbReference type="NCBI Taxonomy" id="1169540"/>
    <lineage>
        <taxon>Eukaryota</taxon>
        <taxon>Sar</taxon>
        <taxon>Alveolata</taxon>
        <taxon>Colpodellida</taxon>
        <taxon>Vitrellaceae</taxon>
        <taxon>Vitrella</taxon>
    </lineage>
</organism>
<feature type="transmembrane region" description="Helical" evidence="6">
    <location>
        <begin position="320"/>
        <end position="343"/>
    </location>
</feature>
<feature type="transmembrane region" description="Helical" evidence="6">
    <location>
        <begin position="363"/>
        <end position="391"/>
    </location>
</feature>
<dbReference type="InterPro" id="IPR002645">
    <property type="entry name" value="STAS_dom"/>
</dbReference>
<evidence type="ECO:0000313" key="9">
    <source>
        <dbReference type="Proteomes" id="UP000041254"/>
    </source>
</evidence>
<feature type="compositionally biased region" description="Low complexity" evidence="5">
    <location>
        <begin position="94"/>
        <end position="107"/>
    </location>
</feature>
<feature type="transmembrane region" description="Helical" evidence="6">
    <location>
        <begin position="235"/>
        <end position="260"/>
    </location>
</feature>
<dbReference type="InParanoid" id="A0A0G4EYY6"/>
<feature type="region of interest" description="Disordered" evidence="5">
    <location>
        <begin position="835"/>
        <end position="882"/>
    </location>
</feature>
<dbReference type="PhylomeDB" id="A0A0G4EYY6"/>
<name>A0A0G4EYY6_VITBC</name>
<feature type="transmembrane region" description="Helical" evidence="6">
    <location>
        <begin position="556"/>
        <end position="574"/>
    </location>
</feature>
<feature type="transmembrane region" description="Helical" evidence="6">
    <location>
        <begin position="403"/>
        <end position="422"/>
    </location>
</feature>
<keyword evidence="2 6" id="KW-0812">Transmembrane</keyword>
<dbReference type="VEuPathDB" id="CryptoDB:Vbra_14023"/>
<keyword evidence="4 6" id="KW-0472">Membrane</keyword>
<dbReference type="InterPro" id="IPR036513">
    <property type="entry name" value="STAS_dom_sf"/>
</dbReference>
<feature type="compositionally biased region" description="Low complexity" evidence="5">
    <location>
        <begin position="10"/>
        <end position="19"/>
    </location>
</feature>
<reference evidence="8 9" key="1">
    <citation type="submission" date="2014-11" db="EMBL/GenBank/DDBJ databases">
        <authorList>
            <person name="Zhu J."/>
            <person name="Qi W."/>
            <person name="Song R."/>
        </authorList>
    </citation>
    <scope>NUCLEOTIDE SEQUENCE [LARGE SCALE GENOMIC DNA]</scope>
</reference>
<feature type="region of interest" description="Disordered" evidence="5">
    <location>
        <begin position="1"/>
        <end position="55"/>
    </location>
</feature>
<proteinExistence type="predicted"/>
<feature type="compositionally biased region" description="Low complexity" evidence="5">
    <location>
        <begin position="42"/>
        <end position="55"/>
    </location>
</feature>
<feature type="region of interest" description="Disordered" evidence="5">
    <location>
        <begin position="967"/>
        <end position="986"/>
    </location>
</feature>
<keyword evidence="9" id="KW-1185">Reference proteome</keyword>
<evidence type="ECO:0000259" key="7">
    <source>
        <dbReference type="PROSITE" id="PS50801"/>
    </source>
</evidence>
<dbReference type="Proteomes" id="UP000041254">
    <property type="component" value="Unassembled WGS sequence"/>
</dbReference>
<dbReference type="Gene3D" id="3.30.750.24">
    <property type="entry name" value="STAS domain"/>
    <property type="match status" value="1"/>
</dbReference>
<dbReference type="EMBL" id="CDMY01000349">
    <property type="protein sequence ID" value="CEM04299.1"/>
    <property type="molecule type" value="Genomic_DNA"/>
</dbReference>
<dbReference type="InterPro" id="IPR001902">
    <property type="entry name" value="SLC26A/SulP_fam"/>
</dbReference>
<feature type="transmembrane region" description="Helical" evidence="6">
    <location>
        <begin position="294"/>
        <end position="313"/>
    </location>
</feature>
<dbReference type="GO" id="GO:0016020">
    <property type="term" value="C:membrane"/>
    <property type="evidence" value="ECO:0007669"/>
    <property type="project" value="UniProtKB-SubCell"/>
</dbReference>
<evidence type="ECO:0000256" key="1">
    <source>
        <dbReference type="ARBA" id="ARBA00004141"/>
    </source>
</evidence>
<evidence type="ECO:0000256" key="6">
    <source>
        <dbReference type="SAM" id="Phobius"/>
    </source>
</evidence>
<evidence type="ECO:0000256" key="4">
    <source>
        <dbReference type="ARBA" id="ARBA00023136"/>
    </source>
</evidence>
<feature type="domain" description="STAS" evidence="7">
    <location>
        <begin position="646"/>
        <end position="758"/>
    </location>
</feature>
<evidence type="ECO:0000256" key="5">
    <source>
        <dbReference type="SAM" id="MobiDB-lite"/>
    </source>
</evidence>